<feature type="domain" description="Flavin reductase like" evidence="5">
    <location>
        <begin position="22"/>
        <end position="173"/>
    </location>
</feature>
<dbReference type="PANTHER" id="PTHR33798:SF5">
    <property type="entry name" value="FLAVIN REDUCTASE LIKE DOMAIN-CONTAINING PROTEIN"/>
    <property type="match status" value="1"/>
</dbReference>
<keyword evidence="2" id="KW-0285">Flavoprotein</keyword>
<dbReference type="PANTHER" id="PTHR33798">
    <property type="entry name" value="FLAVOPROTEIN OXYGENASE"/>
    <property type="match status" value="1"/>
</dbReference>
<dbReference type="Pfam" id="PF01613">
    <property type="entry name" value="Flavin_Reduct"/>
    <property type="match status" value="1"/>
</dbReference>
<keyword evidence="3" id="KW-0288">FMN</keyword>
<dbReference type="RefSeq" id="WP_239364885.1">
    <property type="nucleotide sequence ID" value="NZ_JAKREW010000008.1"/>
</dbReference>
<comment type="caution">
    <text evidence="6">The sequence shown here is derived from an EMBL/GenBank/DDBJ whole genome shotgun (WGS) entry which is preliminary data.</text>
</comment>
<keyword evidence="7" id="KW-1185">Reference proteome</keyword>
<reference evidence="6 7" key="1">
    <citation type="submission" date="2022-02" db="EMBL/GenBank/DDBJ databases">
        <title>Draft genome sequence of Mezorhizobium retamae strain IRAMC:0171 isolated from Retama raetam nodules.</title>
        <authorList>
            <person name="Bengaied R."/>
            <person name="Sbissi I."/>
            <person name="Huber K."/>
            <person name="Ghodbane F."/>
            <person name="Nouioui I."/>
            <person name="Tarhouni M."/>
            <person name="Gtari M."/>
        </authorList>
    </citation>
    <scope>NUCLEOTIDE SEQUENCE [LARGE SCALE GENOMIC DNA]</scope>
    <source>
        <strain evidence="6 7">IRAMC:0171</strain>
    </source>
</reference>
<dbReference type="EMBL" id="JAKREW010000008">
    <property type="protein sequence ID" value="MCG7505587.1"/>
    <property type="molecule type" value="Genomic_DNA"/>
</dbReference>
<comment type="cofactor">
    <cofactor evidence="1">
        <name>FMN</name>
        <dbReference type="ChEBI" id="CHEBI:58210"/>
    </cofactor>
</comment>
<evidence type="ECO:0000256" key="2">
    <source>
        <dbReference type="ARBA" id="ARBA00022630"/>
    </source>
</evidence>
<proteinExistence type="inferred from homology"/>
<accession>A0ABS9QDV6</accession>
<evidence type="ECO:0000313" key="6">
    <source>
        <dbReference type="EMBL" id="MCG7505587.1"/>
    </source>
</evidence>
<dbReference type="InterPro" id="IPR012349">
    <property type="entry name" value="Split_barrel_FMN-bd"/>
</dbReference>
<evidence type="ECO:0000256" key="1">
    <source>
        <dbReference type="ARBA" id="ARBA00001917"/>
    </source>
</evidence>
<evidence type="ECO:0000256" key="3">
    <source>
        <dbReference type="ARBA" id="ARBA00022643"/>
    </source>
</evidence>
<sequence>MRFDLEDVGTQNAYKLLAATVMPRPIAWVVTKDGEGRVNAAPYSFFNVMGSAPPTIALGILASPERGFKDTARNILDTGEFVVNLVPERLVQAMNVTSIDAPPGIEELKLAQLETLPSDRVRPPRIAESPVAFECVSLSTVETGPTQLVVIGHVRTVHIADEFVLDPDRAHIDTPKLDLVARSYGSDYVRSRDTFSLVRPTWRERQADFAEILSDKP</sequence>
<evidence type="ECO:0000259" key="5">
    <source>
        <dbReference type="SMART" id="SM00903"/>
    </source>
</evidence>
<dbReference type="SMART" id="SM00903">
    <property type="entry name" value="Flavin_Reduct"/>
    <property type="match status" value="1"/>
</dbReference>
<gene>
    <name evidence="6" type="ORF">L4923_11250</name>
</gene>
<organism evidence="6 7">
    <name type="scientific">Mesorhizobium retamae</name>
    <dbReference type="NCBI Taxonomy" id="2912854"/>
    <lineage>
        <taxon>Bacteria</taxon>
        <taxon>Pseudomonadati</taxon>
        <taxon>Pseudomonadota</taxon>
        <taxon>Alphaproteobacteria</taxon>
        <taxon>Hyphomicrobiales</taxon>
        <taxon>Phyllobacteriaceae</taxon>
        <taxon>Mesorhizobium</taxon>
    </lineage>
</organism>
<name>A0ABS9QDV6_9HYPH</name>
<dbReference type="Proteomes" id="UP001201701">
    <property type="component" value="Unassembled WGS sequence"/>
</dbReference>
<comment type="similarity">
    <text evidence="4">Belongs to the flavoredoxin family.</text>
</comment>
<evidence type="ECO:0000313" key="7">
    <source>
        <dbReference type="Proteomes" id="UP001201701"/>
    </source>
</evidence>
<protein>
    <submittedName>
        <fullName evidence="6">Flavin reductase family protein</fullName>
    </submittedName>
</protein>
<dbReference type="Gene3D" id="2.30.110.10">
    <property type="entry name" value="Electron Transport, Fmn-binding Protein, Chain A"/>
    <property type="match status" value="1"/>
</dbReference>
<dbReference type="InterPro" id="IPR002563">
    <property type="entry name" value="Flavin_Rdtase-like_dom"/>
</dbReference>
<evidence type="ECO:0000256" key="4">
    <source>
        <dbReference type="ARBA" id="ARBA00038054"/>
    </source>
</evidence>
<dbReference type="SUPFAM" id="SSF50475">
    <property type="entry name" value="FMN-binding split barrel"/>
    <property type="match status" value="1"/>
</dbReference>